<comment type="caution">
    <text evidence="7">The sequence shown here is derived from an EMBL/GenBank/DDBJ whole genome shotgun (WGS) entry which is preliminary data.</text>
</comment>
<feature type="region of interest" description="Disordered" evidence="6">
    <location>
        <begin position="1"/>
        <end position="86"/>
    </location>
</feature>
<reference evidence="7 8" key="1">
    <citation type="journal article" date="2024" name="IMA Fungus">
        <title>Apiospora arundinis, a panoply of carbohydrate-active enzymes and secondary metabolites.</title>
        <authorList>
            <person name="Sorensen T."/>
            <person name="Petersen C."/>
            <person name="Muurmann A.T."/>
            <person name="Christiansen J.V."/>
            <person name="Brundto M.L."/>
            <person name="Overgaard C.K."/>
            <person name="Boysen A.T."/>
            <person name="Wollenberg R.D."/>
            <person name="Larsen T.O."/>
            <person name="Sorensen J.L."/>
            <person name="Nielsen K.L."/>
            <person name="Sondergaard T.E."/>
        </authorList>
    </citation>
    <scope>NUCLEOTIDE SEQUENCE [LARGE SCALE GENOMIC DNA]</scope>
    <source>
        <strain evidence="7 8">AAU 773</strain>
    </source>
</reference>
<evidence type="ECO:0000256" key="1">
    <source>
        <dbReference type="ARBA" id="ARBA00004123"/>
    </source>
</evidence>
<organism evidence="7 8">
    <name type="scientific">Apiospora arundinis</name>
    <dbReference type="NCBI Taxonomy" id="335852"/>
    <lineage>
        <taxon>Eukaryota</taxon>
        <taxon>Fungi</taxon>
        <taxon>Dikarya</taxon>
        <taxon>Ascomycota</taxon>
        <taxon>Pezizomycotina</taxon>
        <taxon>Sordariomycetes</taxon>
        <taxon>Xylariomycetidae</taxon>
        <taxon>Amphisphaeriales</taxon>
        <taxon>Apiosporaceae</taxon>
        <taxon>Apiospora</taxon>
    </lineage>
</organism>
<dbReference type="PANTHER" id="PTHR19865:SF0">
    <property type="entry name" value="U3 SMALL NUCLEOLAR RNA-INTERACTING PROTEIN 2"/>
    <property type="match status" value="1"/>
</dbReference>
<dbReference type="Gene3D" id="2.130.10.10">
    <property type="entry name" value="YVTN repeat-like/Quinoprotein amine dehydrogenase"/>
    <property type="match status" value="1"/>
</dbReference>
<evidence type="ECO:0000256" key="6">
    <source>
        <dbReference type="SAM" id="MobiDB-lite"/>
    </source>
</evidence>
<dbReference type="InterPro" id="IPR015943">
    <property type="entry name" value="WD40/YVTN_repeat-like_dom_sf"/>
</dbReference>
<dbReference type="PROSITE" id="PS50082">
    <property type="entry name" value="WD_REPEATS_2"/>
    <property type="match status" value="4"/>
</dbReference>
<dbReference type="SMART" id="SM00320">
    <property type="entry name" value="WD40"/>
    <property type="match status" value="5"/>
</dbReference>
<feature type="compositionally biased region" description="Basic and acidic residues" evidence="6">
    <location>
        <begin position="208"/>
        <end position="222"/>
    </location>
</feature>
<dbReference type="InterPro" id="IPR039241">
    <property type="entry name" value="Rrp9-like"/>
</dbReference>
<dbReference type="InterPro" id="IPR036322">
    <property type="entry name" value="WD40_repeat_dom_sf"/>
</dbReference>
<sequence length="604" mass="66450">MSSFFTIPGAQKKRKRATTTENPKKKPYSSSAKGPGKVTKPAAPSKRPERDDESISGSSESEDGAFDEPEDSEEGSDSENEGETAAEKRLRLAARYLENVKEQVGEVGFNAEDVDREILLERRLREDVAEAKGKVYRTIAGELAPEKASHTLFRGNTLPTTGVATCAPFAYTVHKDRTLVKWRLQDLPANQFPQTTKKKPKKQAPPRRQPDKVLSRQGDRAKAAKNKNYQGHTGEILCVAASEDGQYVVTGGSDRRLIIHDAKTLKPLKVFTHHRDAVTGLAFRRGTNQLYTASKDRTVKVWSLDDGPPFAYVETLYGHADEVVDIAALSQERCVTVGARDRTARLWKVVEESQLVFRGGGSEKKTKGDHINPKSLAAENTMDRVAMLDDELFVTGSQNGSISLWSISKKKPLFILPHAHGFEPPLLPEEASAEKVPDLKQISPEQPRWITALRTLPYSDVILSGSWDGCVRLWRLSEDKRSIEPVGVLGQPSPVDPSPEFNGFSGGESQEEAMDIATESSVGESEPWLVKGVVNDISLFERGYRGADGLCVVAAVGKEHRLGRWKTIQGGKNGAVVFEIPRREKVVEPTNGVNGSTKDVEMEG</sequence>
<feature type="repeat" description="WD" evidence="5">
    <location>
        <begin position="229"/>
        <end position="270"/>
    </location>
</feature>
<evidence type="ECO:0000256" key="2">
    <source>
        <dbReference type="ARBA" id="ARBA00022574"/>
    </source>
</evidence>
<feature type="repeat" description="WD" evidence="5">
    <location>
        <begin position="271"/>
        <end position="312"/>
    </location>
</feature>
<keyword evidence="4" id="KW-0539">Nucleus</keyword>
<feature type="compositionally biased region" description="Acidic residues" evidence="6">
    <location>
        <begin position="60"/>
        <end position="84"/>
    </location>
</feature>
<feature type="compositionally biased region" description="Basic residues" evidence="6">
    <location>
        <begin position="196"/>
        <end position="205"/>
    </location>
</feature>
<feature type="repeat" description="WD" evidence="5">
    <location>
        <begin position="450"/>
        <end position="484"/>
    </location>
</feature>
<accession>A0ABR2I593</accession>
<feature type="region of interest" description="Disordered" evidence="6">
    <location>
        <begin position="190"/>
        <end position="227"/>
    </location>
</feature>
<dbReference type="SUPFAM" id="SSF50978">
    <property type="entry name" value="WD40 repeat-like"/>
    <property type="match status" value="1"/>
</dbReference>
<feature type="repeat" description="WD" evidence="5">
    <location>
        <begin position="316"/>
        <end position="357"/>
    </location>
</feature>
<dbReference type="InterPro" id="IPR001680">
    <property type="entry name" value="WD40_rpt"/>
</dbReference>
<evidence type="ECO:0000313" key="7">
    <source>
        <dbReference type="EMBL" id="KAK8857132.1"/>
    </source>
</evidence>
<evidence type="ECO:0000313" key="8">
    <source>
        <dbReference type="Proteomes" id="UP001390339"/>
    </source>
</evidence>
<name>A0ABR2I593_9PEZI</name>
<protein>
    <submittedName>
        <fullName evidence="7">WD40-repeat-containing domain protein</fullName>
    </submittedName>
</protein>
<dbReference type="PANTHER" id="PTHR19865">
    <property type="entry name" value="U3 SMALL NUCLEOLAR RNA INTERACTING PROTEIN 2"/>
    <property type="match status" value="1"/>
</dbReference>
<proteinExistence type="predicted"/>
<evidence type="ECO:0000256" key="5">
    <source>
        <dbReference type="PROSITE-ProRule" id="PRU00221"/>
    </source>
</evidence>
<gene>
    <name evidence="7" type="ORF">PGQ11_013044</name>
</gene>
<evidence type="ECO:0000256" key="4">
    <source>
        <dbReference type="ARBA" id="ARBA00023242"/>
    </source>
</evidence>
<dbReference type="Proteomes" id="UP001390339">
    <property type="component" value="Unassembled WGS sequence"/>
</dbReference>
<keyword evidence="3" id="KW-0677">Repeat</keyword>
<dbReference type="PROSITE" id="PS50294">
    <property type="entry name" value="WD_REPEATS_REGION"/>
    <property type="match status" value="2"/>
</dbReference>
<comment type="subcellular location">
    <subcellularLocation>
        <location evidence="1">Nucleus</location>
    </subcellularLocation>
</comment>
<dbReference type="PRINTS" id="PR00320">
    <property type="entry name" value="GPROTEINBRPT"/>
</dbReference>
<dbReference type="Pfam" id="PF00400">
    <property type="entry name" value="WD40"/>
    <property type="match status" value="4"/>
</dbReference>
<dbReference type="EMBL" id="JAPCWZ010000007">
    <property type="protein sequence ID" value="KAK8857132.1"/>
    <property type="molecule type" value="Genomic_DNA"/>
</dbReference>
<keyword evidence="8" id="KW-1185">Reference proteome</keyword>
<evidence type="ECO:0000256" key="3">
    <source>
        <dbReference type="ARBA" id="ARBA00022737"/>
    </source>
</evidence>
<dbReference type="InterPro" id="IPR020472">
    <property type="entry name" value="WD40_PAC1"/>
</dbReference>
<keyword evidence="2 5" id="KW-0853">WD repeat</keyword>